<dbReference type="EMBL" id="MLAK01000825">
    <property type="protein sequence ID" value="OHT03507.1"/>
    <property type="molecule type" value="Genomic_DNA"/>
</dbReference>
<name>A0A1J4JWX9_9EUKA</name>
<evidence type="ECO:0000259" key="1">
    <source>
        <dbReference type="Pfam" id="PF04577"/>
    </source>
</evidence>
<dbReference type="AlphaFoldDB" id="A0A1J4JWX9"/>
<dbReference type="RefSeq" id="XP_068356643.1">
    <property type="nucleotide sequence ID" value="XM_068506584.1"/>
</dbReference>
<keyword evidence="3" id="KW-1185">Reference proteome</keyword>
<gene>
    <name evidence="2" type="ORF">TRFO_29111</name>
</gene>
<dbReference type="GeneID" id="94841288"/>
<dbReference type="Pfam" id="PF04577">
    <property type="entry name" value="Glyco_transf_61"/>
    <property type="match status" value="1"/>
</dbReference>
<dbReference type="VEuPathDB" id="TrichDB:TRFO_29111"/>
<proteinExistence type="predicted"/>
<feature type="domain" description="Glycosyltransferase 61 catalytic" evidence="1">
    <location>
        <begin position="160"/>
        <end position="333"/>
    </location>
</feature>
<evidence type="ECO:0000313" key="3">
    <source>
        <dbReference type="Proteomes" id="UP000179807"/>
    </source>
</evidence>
<dbReference type="GO" id="GO:0016757">
    <property type="term" value="F:glycosyltransferase activity"/>
    <property type="evidence" value="ECO:0007669"/>
    <property type="project" value="InterPro"/>
</dbReference>
<evidence type="ECO:0000313" key="2">
    <source>
        <dbReference type="EMBL" id="OHT03507.1"/>
    </source>
</evidence>
<sequence length="334" mass="39493">MNAHRKKIERTIFYAFNSFLINPVKSRLRDHIETITSFFSFGHFICQLPLNTTSLGHLDLEISHNTTHTSLEDKIYGIPLPTQQKWTQMLKSKEFDIYLIIEKNKFLLSRASILTPKNLYIFRSLYYARAQDYFRVNRCQEIVTYNKVISFHHDVSSINYGHFLHDVFPKLVFLHQIIPFDQFYFMTDISKPSKFTLFSLDFFHFLSIKKENYIFGQNRIIFGKTIYIISSDFSHYPNPYLLHLMVNFISKNFIAKTSRYVCCINKENGPGDRKFGNFNEIVLYLVKQKIDFLNFPKIHQLSIYSQISFFSKIKVLIGVHGAHMMNSIFMNKNS</sequence>
<accession>A0A1J4JWX9</accession>
<organism evidence="2 3">
    <name type="scientific">Tritrichomonas foetus</name>
    <dbReference type="NCBI Taxonomy" id="1144522"/>
    <lineage>
        <taxon>Eukaryota</taxon>
        <taxon>Metamonada</taxon>
        <taxon>Parabasalia</taxon>
        <taxon>Tritrichomonadida</taxon>
        <taxon>Tritrichomonadidae</taxon>
        <taxon>Tritrichomonas</taxon>
    </lineage>
</organism>
<dbReference type="Proteomes" id="UP000179807">
    <property type="component" value="Unassembled WGS sequence"/>
</dbReference>
<protein>
    <recommendedName>
        <fullName evidence="1">Glycosyltransferase 61 catalytic domain-containing protein</fullName>
    </recommendedName>
</protein>
<comment type="caution">
    <text evidence="2">The sequence shown here is derived from an EMBL/GenBank/DDBJ whole genome shotgun (WGS) entry which is preliminary data.</text>
</comment>
<dbReference type="InterPro" id="IPR049625">
    <property type="entry name" value="Glyco_transf_61_cat"/>
</dbReference>
<reference evidence="2" key="1">
    <citation type="submission" date="2016-10" db="EMBL/GenBank/DDBJ databases">
        <authorList>
            <person name="Benchimol M."/>
            <person name="Almeida L.G."/>
            <person name="Vasconcelos A.T."/>
            <person name="Perreira-Neves A."/>
            <person name="Rosa I.A."/>
            <person name="Tasca T."/>
            <person name="Bogo M.R."/>
            <person name="de Souza W."/>
        </authorList>
    </citation>
    <scope>NUCLEOTIDE SEQUENCE [LARGE SCALE GENOMIC DNA]</scope>
    <source>
        <strain evidence="2">K</strain>
    </source>
</reference>